<accession>F5RBY8</accession>
<evidence type="ECO:0000313" key="1">
    <source>
        <dbReference type="EMBL" id="EGK72005.1"/>
    </source>
</evidence>
<dbReference type="RefSeq" id="WP_008060876.1">
    <property type="nucleotide sequence ID" value="NZ_AFHG01000044.1"/>
</dbReference>
<organism evidence="1 2">
    <name type="scientific">Methyloversatilis universalis (strain ATCC BAA-1314 / DSM 25237 / JCM 13912 / CCUG 52030 / FAM5)</name>
    <dbReference type="NCBI Taxonomy" id="1000565"/>
    <lineage>
        <taxon>Bacteria</taxon>
        <taxon>Pseudomonadati</taxon>
        <taxon>Pseudomonadota</taxon>
        <taxon>Betaproteobacteria</taxon>
        <taxon>Nitrosomonadales</taxon>
        <taxon>Sterolibacteriaceae</taxon>
        <taxon>Methyloversatilis</taxon>
    </lineage>
</organism>
<sequence>MTPEARALFDRALGEHGAVEVARRLGYRNHTIVSLIAAGKYQANTDRFGAKVLAAFGVVRCPHLGGEIPRADCAGHALRSVPTSSPEKLRHWVACQACPHKPAAPAKESA</sequence>
<proteinExistence type="predicted"/>
<keyword evidence="2" id="KW-1185">Reference proteome</keyword>
<dbReference type="AlphaFoldDB" id="F5RBY8"/>
<reference evidence="1 2" key="1">
    <citation type="journal article" date="2011" name="J. Bacteriol.">
        <title>Genome sequence of Methyloversatilis universalis FAM5T, a methylotrophic representative of the order Rhodocyclales.</title>
        <authorList>
            <person name="Kittichotirat W."/>
            <person name="Good N.M."/>
            <person name="Hall R."/>
            <person name="Bringel F."/>
            <person name="Lajus A."/>
            <person name="Medigue C."/>
            <person name="Smalley N.E."/>
            <person name="Beck D."/>
            <person name="Bumgarner R."/>
            <person name="Vuilleumier S."/>
            <person name="Kalyuzhnaya M.G."/>
        </authorList>
    </citation>
    <scope>NUCLEOTIDE SEQUENCE [LARGE SCALE GENOMIC DNA]</scope>
    <source>
        <strain evidence="2">ATCC BAA-1314 / JCM 13912 / FAM5</strain>
    </source>
</reference>
<name>F5RBY8_METUF</name>
<evidence type="ECO:0000313" key="2">
    <source>
        <dbReference type="Proteomes" id="UP000005019"/>
    </source>
</evidence>
<dbReference type="Proteomes" id="UP000005019">
    <property type="component" value="Unassembled WGS sequence"/>
</dbReference>
<dbReference type="OrthoDB" id="7358102at2"/>
<comment type="caution">
    <text evidence="1">The sequence shown here is derived from an EMBL/GenBank/DDBJ whole genome shotgun (WGS) entry which is preliminary data.</text>
</comment>
<protein>
    <submittedName>
        <fullName evidence="1">Regulatory protein, LacI</fullName>
    </submittedName>
</protein>
<dbReference type="EMBL" id="AFHG01000044">
    <property type="protein sequence ID" value="EGK72005.1"/>
    <property type="molecule type" value="Genomic_DNA"/>
</dbReference>
<dbReference type="STRING" id="1000565.METUNv1_01783"/>
<gene>
    <name evidence="1" type="ORF">METUNv1_01783</name>
</gene>